<dbReference type="SUPFAM" id="SSF55729">
    <property type="entry name" value="Acyl-CoA N-acyltransferases (Nat)"/>
    <property type="match status" value="1"/>
</dbReference>
<dbReference type="GO" id="GO:0005737">
    <property type="term" value="C:cytoplasm"/>
    <property type="evidence" value="ECO:0007669"/>
    <property type="project" value="TreeGrafter"/>
</dbReference>
<evidence type="ECO:0000313" key="3">
    <source>
        <dbReference type="Proteomes" id="UP000439752"/>
    </source>
</evidence>
<dbReference type="InterPro" id="IPR016181">
    <property type="entry name" value="Acyl_CoA_acyltransferase"/>
</dbReference>
<dbReference type="Gene3D" id="3.40.630.30">
    <property type="match status" value="1"/>
</dbReference>
<gene>
    <name evidence="2" type="primary">yoaA</name>
    <name evidence="2" type="ORF">EXIGUO9Y_80021</name>
</gene>
<keyword evidence="3" id="KW-1185">Reference proteome</keyword>
<accession>A0A653IHC1</accession>
<dbReference type="PANTHER" id="PTHR43792:SF9">
    <property type="entry name" value="RIBOSOMAL-PROTEIN-ALANINE ACETYLTRANSFERASE"/>
    <property type="match status" value="1"/>
</dbReference>
<evidence type="ECO:0000313" key="2">
    <source>
        <dbReference type="EMBL" id="VWX38693.1"/>
    </source>
</evidence>
<dbReference type="PANTHER" id="PTHR43792">
    <property type="entry name" value="GNAT FAMILY, PUTATIVE (AFU_ORTHOLOGUE AFUA_3G00765)-RELATED-RELATED"/>
    <property type="match status" value="1"/>
</dbReference>
<dbReference type="PROSITE" id="PS51186">
    <property type="entry name" value="GNAT"/>
    <property type="match status" value="1"/>
</dbReference>
<dbReference type="RefSeq" id="WP_159172551.1">
    <property type="nucleotide sequence ID" value="NZ_LR732308.1"/>
</dbReference>
<feature type="domain" description="N-acetyltransferase" evidence="1">
    <location>
        <begin position="11"/>
        <end position="176"/>
    </location>
</feature>
<organism evidence="2 3">
    <name type="scientific">Exiguobacterium oxidotolerans</name>
    <dbReference type="NCBI Taxonomy" id="223958"/>
    <lineage>
        <taxon>Bacteria</taxon>
        <taxon>Bacillati</taxon>
        <taxon>Bacillota</taxon>
        <taxon>Bacilli</taxon>
        <taxon>Bacillales</taxon>
        <taxon>Bacillales Family XII. Incertae Sedis</taxon>
        <taxon>Exiguobacterium</taxon>
    </lineage>
</organism>
<dbReference type="EC" id="2.3.1.-" evidence="2"/>
<dbReference type="GO" id="GO:0008999">
    <property type="term" value="F:protein-N-terminal-alanine acetyltransferase activity"/>
    <property type="evidence" value="ECO:0007669"/>
    <property type="project" value="TreeGrafter"/>
</dbReference>
<dbReference type="Proteomes" id="UP000439752">
    <property type="component" value="Unassembled WGS sequence"/>
</dbReference>
<reference evidence="2 3" key="1">
    <citation type="submission" date="2019-10" db="EMBL/GenBank/DDBJ databases">
        <authorList>
            <person name="Karimi E."/>
        </authorList>
    </citation>
    <scope>NUCLEOTIDE SEQUENCE [LARGE SCALE GENOMIC DNA]</scope>
    <source>
        <strain evidence="2">Exiguobacterium sp. 9Y</strain>
    </source>
</reference>
<keyword evidence="2" id="KW-0808">Transferase</keyword>
<dbReference type="Pfam" id="PF13302">
    <property type="entry name" value="Acetyltransf_3"/>
    <property type="match status" value="1"/>
</dbReference>
<dbReference type="AlphaFoldDB" id="A0A653IHC1"/>
<proteinExistence type="predicted"/>
<dbReference type="EMBL" id="CABWKQ010000058">
    <property type="protein sequence ID" value="VWX38693.1"/>
    <property type="molecule type" value="Genomic_DNA"/>
</dbReference>
<name>A0A653IHC1_9BACL</name>
<keyword evidence="2" id="KW-0012">Acyltransferase</keyword>
<sequence length="182" mass="20760">MTFPVLQTERLQLVEVTDDHAEALFEILSDEAVTRFYGMDPLTSAEQRTMIVKSFDDTYKTRRGIRWGMVVKETGAFIGTIGFNHLSEYSKKTEIGFELSKSHWGKGYTSEAVRVILRYAFEELDLFRVGAVTFPDNVASIRLLEKQGFVQEGKLRGYLYQGGRSHDGCLFSIIQPDWVVQS</sequence>
<protein>
    <submittedName>
        <fullName evidence="2">Uncharacterized N-acetyltransferase YoaA</fullName>
        <ecNumber evidence="2">2.3.1.-</ecNumber>
    </submittedName>
</protein>
<evidence type="ECO:0000259" key="1">
    <source>
        <dbReference type="PROSITE" id="PS51186"/>
    </source>
</evidence>
<dbReference type="InterPro" id="IPR000182">
    <property type="entry name" value="GNAT_dom"/>
</dbReference>
<dbReference type="InterPro" id="IPR051531">
    <property type="entry name" value="N-acetyltransferase"/>
</dbReference>